<dbReference type="AlphaFoldDB" id="A0A9W4SA94"/>
<name>A0A9W4SA94_9GLOM</name>
<feature type="transmembrane region" description="Helical" evidence="1">
    <location>
        <begin position="271"/>
        <end position="293"/>
    </location>
</feature>
<feature type="transmembrane region" description="Helical" evidence="1">
    <location>
        <begin position="191"/>
        <end position="217"/>
    </location>
</feature>
<keyword evidence="4" id="KW-1185">Reference proteome</keyword>
<dbReference type="Pfam" id="PF00505">
    <property type="entry name" value="HMG_box"/>
    <property type="match status" value="1"/>
</dbReference>
<proteinExistence type="predicted"/>
<dbReference type="Gene3D" id="1.10.30.10">
    <property type="entry name" value="High mobility group box domain"/>
    <property type="match status" value="1"/>
</dbReference>
<evidence type="ECO:0000259" key="2">
    <source>
        <dbReference type="Pfam" id="PF00505"/>
    </source>
</evidence>
<feature type="domain" description="HMG box" evidence="2">
    <location>
        <begin position="40"/>
        <end position="97"/>
    </location>
</feature>
<keyword evidence="1" id="KW-1133">Transmembrane helix</keyword>
<keyword evidence="1" id="KW-0812">Transmembrane</keyword>
<reference evidence="3" key="1">
    <citation type="submission" date="2022-08" db="EMBL/GenBank/DDBJ databases">
        <authorList>
            <person name="Kallberg Y."/>
            <person name="Tangrot J."/>
            <person name="Rosling A."/>
        </authorList>
    </citation>
    <scope>NUCLEOTIDE SEQUENCE</scope>
    <source>
        <strain evidence="3">Wild A</strain>
    </source>
</reference>
<dbReference type="Proteomes" id="UP001153678">
    <property type="component" value="Unassembled WGS sequence"/>
</dbReference>
<keyword evidence="1" id="KW-0472">Membrane</keyword>
<comment type="caution">
    <text evidence="3">The sequence shown here is derived from an EMBL/GenBank/DDBJ whole genome shotgun (WGS) entry which is preliminary data.</text>
</comment>
<gene>
    <name evidence="3" type="ORF">FWILDA_LOCUS315</name>
</gene>
<dbReference type="SUPFAM" id="SSF47095">
    <property type="entry name" value="HMG-box"/>
    <property type="match status" value="1"/>
</dbReference>
<dbReference type="OrthoDB" id="10413871at2759"/>
<dbReference type="InterPro" id="IPR036910">
    <property type="entry name" value="HMG_box_dom_sf"/>
</dbReference>
<sequence length="510" mass="59732">MKKRRNEPMIEEIPEFDVPFPPQVTAEEIVARRNPRKLGSRPPNVFFLYRINYIKALKKILPNISMRPLSKHISDSWKKEPAYRKDVYKELFGEVEKALESRRRQNLFLIPERFPRVPKNNNPTTSTNAEGGNELQQDPQIIPEESIPILNFQYQVMHPPSIEHSNVYPLFPMVYNRRPRQIMTNKCEQSVGVILIFILICFYVTDITLQNSIVIIYQDTQKCNDHNSLYCSITSFGTIIYEFVIDIYVLYRLVNIFFKQNLVEGFISNSIMGLNFIRLTFTVLSHLCFALNMIQVFDMFEIDSIVIYVVGAIIQIILVYTIAADSDQTRFSKINNEGTNERLPTLDVQRNDEEMGKIDFSKRSTFFHWALSVHQSPDDNKGVEEIQENPRQQIYLTMENVESKNHEMGKQGFESRTHVHELQQESRDKNPLYDVYESYYQDSNDITEFLDSDIGIEQREDNNDDALMISMISETVIHDERLSITYTEDFDNYPENEEHEEPTILYGVAF</sequence>
<protein>
    <submittedName>
        <fullName evidence="3">20052_t:CDS:1</fullName>
    </submittedName>
</protein>
<evidence type="ECO:0000256" key="1">
    <source>
        <dbReference type="SAM" id="Phobius"/>
    </source>
</evidence>
<organism evidence="3 4">
    <name type="scientific">Funneliformis geosporum</name>
    <dbReference type="NCBI Taxonomy" id="1117311"/>
    <lineage>
        <taxon>Eukaryota</taxon>
        <taxon>Fungi</taxon>
        <taxon>Fungi incertae sedis</taxon>
        <taxon>Mucoromycota</taxon>
        <taxon>Glomeromycotina</taxon>
        <taxon>Glomeromycetes</taxon>
        <taxon>Glomerales</taxon>
        <taxon>Glomeraceae</taxon>
        <taxon>Funneliformis</taxon>
    </lineage>
</organism>
<evidence type="ECO:0000313" key="3">
    <source>
        <dbReference type="EMBL" id="CAI2161955.1"/>
    </source>
</evidence>
<dbReference type="EMBL" id="CAMKVN010000019">
    <property type="protein sequence ID" value="CAI2161955.1"/>
    <property type="molecule type" value="Genomic_DNA"/>
</dbReference>
<dbReference type="InterPro" id="IPR009071">
    <property type="entry name" value="HMG_box_dom"/>
</dbReference>
<accession>A0A9W4SA94</accession>
<feature type="transmembrane region" description="Helical" evidence="1">
    <location>
        <begin position="229"/>
        <end position="251"/>
    </location>
</feature>
<feature type="transmembrane region" description="Helical" evidence="1">
    <location>
        <begin position="305"/>
        <end position="323"/>
    </location>
</feature>
<evidence type="ECO:0000313" key="4">
    <source>
        <dbReference type="Proteomes" id="UP001153678"/>
    </source>
</evidence>